<reference evidence="8 9" key="1">
    <citation type="submission" date="2022-01" db="EMBL/GenBank/DDBJ databases">
        <authorList>
            <person name="Xiong W."/>
            <person name="Schranz E."/>
        </authorList>
    </citation>
    <scope>NUCLEOTIDE SEQUENCE [LARGE SCALE GENOMIC DNA]</scope>
</reference>
<sequence length="239" mass="26954">MMYFWLEKTTGESLELLGLLETSLDRLLIVKMIFAFKETHRSPSFASFSTTYRQLQQPPPPSPPSSSVAALHKPYPSSPPHPTIDFAELSLITKRSPQNPCNIKDIDNDYKEWTVVGSGNDSRFPHSLADLIFLVWAYVPDPWLHSIGIFYYSSKYWALALPAYALVIIATILIFYIGLNFMATPSPSSFNSIFDENSREPVCCDSVLEEDDRHIEPYSDIGIDQINELMCFGNLGGES</sequence>
<comment type="subcellular location">
    <subcellularLocation>
        <location evidence="1">Membrane</location>
        <topology evidence="1">Multi-pass membrane protein</topology>
    </subcellularLocation>
</comment>
<keyword evidence="3 6" id="KW-1133">Transmembrane helix</keyword>
<comment type="caution">
    <text evidence="8">The sequence shown here is derived from an EMBL/GenBank/DDBJ whole genome shotgun (WGS) entry which is preliminary data.</text>
</comment>
<evidence type="ECO:0000256" key="6">
    <source>
        <dbReference type="SAM" id="Phobius"/>
    </source>
</evidence>
<dbReference type="EMBL" id="CAKMRJ010000001">
    <property type="protein sequence ID" value="CAH1414629.1"/>
    <property type="molecule type" value="Genomic_DNA"/>
</dbReference>
<evidence type="ECO:0000256" key="5">
    <source>
        <dbReference type="SAM" id="MobiDB-lite"/>
    </source>
</evidence>
<protein>
    <recommendedName>
        <fullName evidence="7">PIG-P domain-containing protein</fullName>
    </recommendedName>
</protein>
<dbReference type="PANTHER" id="PTHR47681:SF3">
    <property type="entry name" value="PHOSPHATIDYLINOSITOL N-ACETYLGLUCOSAMINYLTRANSFERASE SUBUNIT P-RELATED"/>
    <property type="match status" value="1"/>
</dbReference>
<organism evidence="8 9">
    <name type="scientific">Lactuca virosa</name>
    <dbReference type="NCBI Taxonomy" id="75947"/>
    <lineage>
        <taxon>Eukaryota</taxon>
        <taxon>Viridiplantae</taxon>
        <taxon>Streptophyta</taxon>
        <taxon>Embryophyta</taxon>
        <taxon>Tracheophyta</taxon>
        <taxon>Spermatophyta</taxon>
        <taxon>Magnoliopsida</taxon>
        <taxon>eudicotyledons</taxon>
        <taxon>Gunneridae</taxon>
        <taxon>Pentapetalae</taxon>
        <taxon>asterids</taxon>
        <taxon>campanulids</taxon>
        <taxon>Asterales</taxon>
        <taxon>Asteraceae</taxon>
        <taxon>Cichorioideae</taxon>
        <taxon>Cichorieae</taxon>
        <taxon>Lactucinae</taxon>
        <taxon>Lactuca</taxon>
    </lineage>
</organism>
<dbReference type="AlphaFoldDB" id="A0AAU9LMT8"/>
<feature type="domain" description="PIG-P" evidence="7">
    <location>
        <begin position="129"/>
        <end position="230"/>
    </location>
</feature>
<keyword evidence="9" id="KW-1185">Reference proteome</keyword>
<proteinExistence type="predicted"/>
<evidence type="ECO:0000256" key="2">
    <source>
        <dbReference type="ARBA" id="ARBA00022692"/>
    </source>
</evidence>
<feature type="transmembrane region" description="Helical" evidence="6">
    <location>
        <begin position="157"/>
        <end position="179"/>
    </location>
</feature>
<evidence type="ECO:0000259" key="7">
    <source>
        <dbReference type="Pfam" id="PF08510"/>
    </source>
</evidence>
<dbReference type="GO" id="GO:0016020">
    <property type="term" value="C:membrane"/>
    <property type="evidence" value="ECO:0007669"/>
    <property type="project" value="UniProtKB-SubCell"/>
</dbReference>
<accession>A0AAU9LMT8</accession>
<evidence type="ECO:0000313" key="9">
    <source>
        <dbReference type="Proteomes" id="UP001157418"/>
    </source>
</evidence>
<dbReference type="Pfam" id="PF08510">
    <property type="entry name" value="PIG-P"/>
    <property type="match status" value="1"/>
</dbReference>
<evidence type="ECO:0000256" key="1">
    <source>
        <dbReference type="ARBA" id="ARBA00004141"/>
    </source>
</evidence>
<name>A0AAU9LMT8_9ASTR</name>
<keyword evidence="4 6" id="KW-0472">Membrane</keyword>
<evidence type="ECO:0000256" key="4">
    <source>
        <dbReference type="ARBA" id="ARBA00023136"/>
    </source>
</evidence>
<dbReference type="PANTHER" id="PTHR47681">
    <property type="entry name" value="PHOSPHATIDYLINOSITOL N-ACETYLGLUCOSAMINYLTRANSFERASE SUBUNIT P-RELATED"/>
    <property type="match status" value="1"/>
</dbReference>
<evidence type="ECO:0000256" key="3">
    <source>
        <dbReference type="ARBA" id="ARBA00022989"/>
    </source>
</evidence>
<dbReference type="Proteomes" id="UP001157418">
    <property type="component" value="Unassembled WGS sequence"/>
</dbReference>
<dbReference type="InterPro" id="IPR013717">
    <property type="entry name" value="PIG-P"/>
</dbReference>
<feature type="region of interest" description="Disordered" evidence="5">
    <location>
        <begin position="52"/>
        <end position="72"/>
    </location>
</feature>
<evidence type="ECO:0000313" key="8">
    <source>
        <dbReference type="EMBL" id="CAH1414629.1"/>
    </source>
</evidence>
<keyword evidence="2 6" id="KW-0812">Transmembrane</keyword>
<gene>
    <name evidence="8" type="ORF">LVIROSA_LOCUS2536</name>
</gene>